<feature type="domain" description="5'-Nucleotidase C-terminal" evidence="4">
    <location>
        <begin position="369"/>
        <end position="540"/>
    </location>
</feature>
<dbReference type="AlphaFoldDB" id="A0A316TL41"/>
<name>A0A316TL41_9ACTN</name>
<dbReference type="InterPro" id="IPR008334">
    <property type="entry name" value="5'-Nucleotdase_C"/>
</dbReference>
<dbReference type="InterPro" id="IPR029052">
    <property type="entry name" value="Metallo-depent_PP-like"/>
</dbReference>
<evidence type="ECO:0000313" key="6">
    <source>
        <dbReference type="Proteomes" id="UP000245507"/>
    </source>
</evidence>
<accession>A0A316TL41</accession>
<dbReference type="Proteomes" id="UP000245507">
    <property type="component" value="Unassembled WGS sequence"/>
</dbReference>
<dbReference type="InterPro" id="IPR036907">
    <property type="entry name" value="5'-Nucleotdase_C_sf"/>
</dbReference>
<feature type="domain" description="Calcineurin-like phosphoesterase" evidence="3">
    <location>
        <begin position="39"/>
        <end position="264"/>
    </location>
</feature>
<dbReference type="EMBL" id="QGDD01000004">
    <property type="protein sequence ID" value="PWN02904.1"/>
    <property type="molecule type" value="Genomic_DNA"/>
</dbReference>
<comment type="similarity">
    <text evidence="2">Belongs to the 5'-nucleotidase family.</text>
</comment>
<dbReference type="Gene3D" id="3.90.780.10">
    <property type="entry name" value="5'-Nucleotidase, C-terminal domain"/>
    <property type="match status" value="1"/>
</dbReference>
<dbReference type="PANTHER" id="PTHR11575:SF24">
    <property type="entry name" value="5'-NUCLEOTIDASE"/>
    <property type="match status" value="1"/>
</dbReference>
<dbReference type="GO" id="GO:0008253">
    <property type="term" value="F:5'-nucleotidase activity"/>
    <property type="evidence" value="ECO:0007669"/>
    <property type="project" value="TreeGrafter"/>
</dbReference>
<dbReference type="GO" id="GO:0030288">
    <property type="term" value="C:outer membrane-bounded periplasmic space"/>
    <property type="evidence" value="ECO:0007669"/>
    <property type="project" value="TreeGrafter"/>
</dbReference>
<evidence type="ECO:0000313" key="5">
    <source>
        <dbReference type="EMBL" id="PWN02904.1"/>
    </source>
</evidence>
<evidence type="ECO:0000259" key="3">
    <source>
        <dbReference type="Pfam" id="PF00149"/>
    </source>
</evidence>
<evidence type="ECO:0000256" key="1">
    <source>
        <dbReference type="ARBA" id="ARBA00022729"/>
    </source>
</evidence>
<organism evidence="5 6">
    <name type="scientific">Nocardioides silvaticus</name>
    <dbReference type="NCBI Taxonomy" id="2201891"/>
    <lineage>
        <taxon>Bacteria</taxon>
        <taxon>Bacillati</taxon>
        <taxon>Actinomycetota</taxon>
        <taxon>Actinomycetes</taxon>
        <taxon>Propionibacteriales</taxon>
        <taxon>Nocardioidaceae</taxon>
        <taxon>Nocardioides</taxon>
    </lineage>
</organism>
<dbReference type="OrthoDB" id="1016457at2"/>
<sequence length="774" mass="81495">MRSPKQVLVGGLGLGLAVTGLQLATPAASHAADPTDIQILGTNDFHGRLVRDEAPVDQDCDDYTCPAAVLSSAVKSMRADNPNTVFAAAGDLIGASTFESFVQDDEPTIDALNEAGLEVSAVGNHEFDQGYEDLVGRVQDRAAWEYIGANVEEPAGRDDLAETWTKTVDGVELGFVGAVTQELPALVSPAGIAGVTVTDIVAATNAAAADLKAGGADMVFLLVHEGSSSTSCSSPSFTDPNTVWGNITQNTSADVDAIISGHTHLAYNCSFPVDEWVTEGRAVTDRPVVSSGQYGQNLNKLVFTYDRETDTVAAKTQEIVALTEGAFPEDPAVVSIVHDAIEFAAPIGAQVLGEIGAPFYRAKLSNGTTDNRGGESTLGNLVAEVQRAETPEEQGGAEIAFMNPGGLRADMVGALNGDVRELTYRNAATVQPFANGLTNMDMTGAQIEEVLEEQWQRDSNGNLPSRPFLRLGVSKGFTYTYVETPVQVPAAPPATGTVDTFEGEVTGMWLNGVAIDPKESYSVTANAFLASGGDNFRTFAQAKGQAQWGVTDLQAMVDYMAEKTAEAPLPVDYSQRAVEVAPVSPVLPGGSLTLDIESFSMSHPQDVKDTEVEVRLGNKLLGSAALDNTVTDEVYDNTGKATVDVDLPANTPAGLTTLRLVGKDTGTVARVAVWVNKGTATVTAGSRPAHPVKGRTKVKVPVKVTSADGIMVAGKVKITGKGFKAITAKLKDGKVTITLPKFSSAGKKTLTVKYLGSKQLKQTQIKKVVRIFKK</sequence>
<dbReference type="GO" id="GO:0008768">
    <property type="term" value="F:UDP-sugar diphosphatase activity"/>
    <property type="evidence" value="ECO:0007669"/>
    <property type="project" value="TreeGrafter"/>
</dbReference>
<dbReference type="GO" id="GO:0000166">
    <property type="term" value="F:nucleotide binding"/>
    <property type="evidence" value="ECO:0007669"/>
    <property type="project" value="UniProtKB-KW"/>
</dbReference>
<feature type="chain" id="PRO_5016193154" evidence="2">
    <location>
        <begin position="32"/>
        <end position="774"/>
    </location>
</feature>
<dbReference type="PRINTS" id="PR01607">
    <property type="entry name" value="APYRASEFAMLY"/>
</dbReference>
<dbReference type="PANTHER" id="PTHR11575">
    <property type="entry name" value="5'-NUCLEOTIDASE-RELATED"/>
    <property type="match status" value="1"/>
</dbReference>
<comment type="caution">
    <text evidence="5">The sequence shown here is derived from an EMBL/GenBank/DDBJ whole genome shotgun (WGS) entry which is preliminary data.</text>
</comment>
<evidence type="ECO:0000259" key="4">
    <source>
        <dbReference type="Pfam" id="PF02872"/>
    </source>
</evidence>
<keyword evidence="6" id="KW-1185">Reference proteome</keyword>
<evidence type="ECO:0000256" key="2">
    <source>
        <dbReference type="RuleBase" id="RU362119"/>
    </source>
</evidence>
<dbReference type="Pfam" id="PF00149">
    <property type="entry name" value="Metallophos"/>
    <property type="match status" value="1"/>
</dbReference>
<dbReference type="RefSeq" id="WP_109693705.1">
    <property type="nucleotide sequence ID" value="NZ_QGDD01000004.1"/>
</dbReference>
<dbReference type="SUPFAM" id="SSF55816">
    <property type="entry name" value="5'-nucleotidase (syn. UDP-sugar hydrolase), C-terminal domain"/>
    <property type="match status" value="1"/>
</dbReference>
<feature type="signal peptide" evidence="2">
    <location>
        <begin position="1"/>
        <end position="31"/>
    </location>
</feature>
<dbReference type="Gene3D" id="3.60.21.10">
    <property type="match status" value="1"/>
</dbReference>
<protein>
    <submittedName>
        <fullName evidence="5">Bifunctional metallophosphatase/5'-nucleotidase</fullName>
    </submittedName>
</protein>
<keyword evidence="1 2" id="KW-0732">Signal</keyword>
<keyword evidence="2" id="KW-0547">Nucleotide-binding</keyword>
<gene>
    <name evidence="5" type="ORF">DJ010_10965</name>
</gene>
<keyword evidence="2" id="KW-0378">Hydrolase</keyword>
<dbReference type="InterPro" id="IPR006179">
    <property type="entry name" value="5_nucleotidase/apyrase"/>
</dbReference>
<dbReference type="SUPFAM" id="SSF56300">
    <property type="entry name" value="Metallo-dependent phosphatases"/>
    <property type="match status" value="1"/>
</dbReference>
<proteinExistence type="inferred from homology"/>
<dbReference type="GO" id="GO:0009166">
    <property type="term" value="P:nucleotide catabolic process"/>
    <property type="evidence" value="ECO:0007669"/>
    <property type="project" value="InterPro"/>
</dbReference>
<dbReference type="Pfam" id="PF02872">
    <property type="entry name" value="5_nucleotid_C"/>
    <property type="match status" value="1"/>
</dbReference>
<dbReference type="InterPro" id="IPR004843">
    <property type="entry name" value="Calcineurin-like_PHP"/>
</dbReference>
<reference evidence="5 6" key="1">
    <citation type="submission" date="2018-05" db="EMBL/GenBank/DDBJ databases">
        <title>Nocardioides silvaticus genome.</title>
        <authorList>
            <person name="Li C."/>
            <person name="Wang G."/>
        </authorList>
    </citation>
    <scope>NUCLEOTIDE SEQUENCE [LARGE SCALE GENOMIC DNA]</scope>
    <source>
        <strain evidence="5 6">CCTCC AB 2018079</strain>
    </source>
</reference>